<comment type="caution">
    <text evidence="1">The sequence shown here is derived from an EMBL/GenBank/DDBJ whole genome shotgun (WGS) entry which is preliminary data.</text>
</comment>
<dbReference type="PANTHER" id="PTHR11360">
    <property type="entry name" value="MONOCARBOXYLATE TRANSPORTER"/>
    <property type="match status" value="1"/>
</dbReference>
<accession>A0A4C1U3Q6</accession>
<dbReference type="SUPFAM" id="SSF103473">
    <property type="entry name" value="MFS general substrate transporter"/>
    <property type="match status" value="1"/>
</dbReference>
<reference evidence="1 2" key="1">
    <citation type="journal article" date="2019" name="Commun. Biol.">
        <title>The bagworm genome reveals a unique fibroin gene that provides high tensile strength.</title>
        <authorList>
            <person name="Kono N."/>
            <person name="Nakamura H."/>
            <person name="Ohtoshi R."/>
            <person name="Tomita M."/>
            <person name="Numata K."/>
            <person name="Arakawa K."/>
        </authorList>
    </citation>
    <scope>NUCLEOTIDE SEQUENCE [LARGE SCALE GENOMIC DNA]</scope>
</reference>
<dbReference type="PANTHER" id="PTHR11360:SF286">
    <property type="entry name" value="GH22266P"/>
    <property type="match status" value="1"/>
</dbReference>
<evidence type="ECO:0000313" key="2">
    <source>
        <dbReference type="Proteomes" id="UP000299102"/>
    </source>
</evidence>
<dbReference type="STRING" id="151549.A0A4C1U3Q6"/>
<evidence type="ECO:0000313" key="1">
    <source>
        <dbReference type="EMBL" id="GBP20929.1"/>
    </source>
</evidence>
<dbReference type="AlphaFoldDB" id="A0A4C1U3Q6"/>
<dbReference type="InterPro" id="IPR050327">
    <property type="entry name" value="Proton-linked_MCT"/>
</dbReference>
<keyword evidence="2" id="KW-1185">Reference proteome</keyword>
<dbReference type="GO" id="GO:0008028">
    <property type="term" value="F:monocarboxylic acid transmembrane transporter activity"/>
    <property type="evidence" value="ECO:0007669"/>
    <property type="project" value="TreeGrafter"/>
</dbReference>
<organism evidence="1 2">
    <name type="scientific">Eumeta variegata</name>
    <name type="common">Bagworm moth</name>
    <name type="synonym">Eumeta japonica</name>
    <dbReference type="NCBI Taxonomy" id="151549"/>
    <lineage>
        <taxon>Eukaryota</taxon>
        <taxon>Metazoa</taxon>
        <taxon>Ecdysozoa</taxon>
        <taxon>Arthropoda</taxon>
        <taxon>Hexapoda</taxon>
        <taxon>Insecta</taxon>
        <taxon>Pterygota</taxon>
        <taxon>Neoptera</taxon>
        <taxon>Endopterygota</taxon>
        <taxon>Lepidoptera</taxon>
        <taxon>Glossata</taxon>
        <taxon>Ditrysia</taxon>
        <taxon>Tineoidea</taxon>
        <taxon>Psychidae</taxon>
        <taxon>Oiketicinae</taxon>
        <taxon>Eumeta</taxon>
    </lineage>
</organism>
<protein>
    <submittedName>
        <fullName evidence="1">Monocarboxylate transporter 9</fullName>
    </submittedName>
</protein>
<dbReference type="Proteomes" id="UP000299102">
    <property type="component" value="Unassembled WGS sequence"/>
</dbReference>
<dbReference type="OrthoDB" id="2213137at2759"/>
<proteinExistence type="predicted"/>
<sequence length="191" mass="21175">MLNNENTSLLGFFPLPIPPQPLRLAHHHYRRYLVRILATCGIFNFNQFKPPAQCFGEHTESETSCEEAARLTAEGADADDDDYEFAEIPPPPDGGYGWVVVFASFMCNMVVDGIAYTFGIFLPQLVLSFGEGKGTVAWCGSLLSGVNLSAGEFNTSMRMSAALQVYEAIRWRSNLGHRNVSVKGDYTIKLR</sequence>
<gene>
    <name evidence="1" type="primary">SLC16A9</name>
    <name evidence="1" type="ORF">EVAR_9498_1</name>
</gene>
<dbReference type="InterPro" id="IPR036259">
    <property type="entry name" value="MFS_trans_sf"/>
</dbReference>
<name>A0A4C1U3Q6_EUMVA</name>
<dbReference type="EMBL" id="BGZK01000124">
    <property type="protein sequence ID" value="GBP20929.1"/>
    <property type="molecule type" value="Genomic_DNA"/>
</dbReference>